<dbReference type="SUPFAM" id="SSF48452">
    <property type="entry name" value="TPR-like"/>
    <property type="match status" value="1"/>
</dbReference>
<dbReference type="SMART" id="SM00862">
    <property type="entry name" value="Trans_reg_C"/>
    <property type="match status" value="1"/>
</dbReference>
<evidence type="ECO:0000256" key="4">
    <source>
        <dbReference type="ARBA" id="ARBA00023163"/>
    </source>
</evidence>
<evidence type="ECO:0000256" key="6">
    <source>
        <dbReference type="SAM" id="MobiDB-lite"/>
    </source>
</evidence>
<dbReference type="GO" id="GO:0006355">
    <property type="term" value="P:regulation of DNA-templated transcription"/>
    <property type="evidence" value="ECO:0007669"/>
    <property type="project" value="InterPro"/>
</dbReference>
<dbReference type="SUPFAM" id="SSF52540">
    <property type="entry name" value="P-loop containing nucleoside triphosphate hydrolases"/>
    <property type="match status" value="1"/>
</dbReference>
<feature type="domain" description="OmpR/PhoB-type" evidence="7">
    <location>
        <begin position="1"/>
        <end position="98"/>
    </location>
</feature>
<dbReference type="GO" id="GO:0000160">
    <property type="term" value="P:phosphorelay signal transduction system"/>
    <property type="evidence" value="ECO:0007669"/>
    <property type="project" value="InterPro"/>
</dbReference>
<dbReference type="AlphaFoldDB" id="A0A1M7RIS7"/>
<evidence type="ECO:0000313" key="8">
    <source>
        <dbReference type="EMBL" id="SHN46225.1"/>
    </source>
</evidence>
<comment type="similarity">
    <text evidence="1">Belongs to the AfsR/DnrI/RedD regulatory family.</text>
</comment>
<keyword evidence="9" id="KW-1185">Reference proteome</keyword>
<dbReference type="InterPro" id="IPR027417">
    <property type="entry name" value="P-loop_NTPase"/>
</dbReference>
<dbReference type="STRING" id="134849.SAMN05443668_11458"/>
<evidence type="ECO:0000256" key="2">
    <source>
        <dbReference type="ARBA" id="ARBA00023015"/>
    </source>
</evidence>
<dbReference type="SUPFAM" id="SSF46894">
    <property type="entry name" value="C-terminal effector domain of the bipartite response regulators"/>
    <property type="match status" value="1"/>
</dbReference>
<protein>
    <submittedName>
        <fullName evidence="8">DNA-binding transcriptional activator of the SARP family</fullName>
    </submittedName>
</protein>
<dbReference type="Gene3D" id="1.10.10.10">
    <property type="entry name" value="Winged helix-like DNA-binding domain superfamily/Winged helix DNA-binding domain"/>
    <property type="match status" value="1"/>
</dbReference>
<evidence type="ECO:0000256" key="1">
    <source>
        <dbReference type="ARBA" id="ARBA00005820"/>
    </source>
</evidence>
<dbReference type="Proteomes" id="UP000184440">
    <property type="component" value="Unassembled WGS sequence"/>
</dbReference>
<dbReference type="InterPro" id="IPR011990">
    <property type="entry name" value="TPR-like_helical_dom_sf"/>
</dbReference>
<dbReference type="SMART" id="SM01043">
    <property type="entry name" value="BTAD"/>
    <property type="match status" value="1"/>
</dbReference>
<dbReference type="GO" id="GO:0003677">
    <property type="term" value="F:DNA binding"/>
    <property type="evidence" value="ECO:0007669"/>
    <property type="project" value="UniProtKB-UniRule"/>
</dbReference>
<keyword evidence="4" id="KW-0804">Transcription</keyword>
<dbReference type="InterPro" id="IPR041664">
    <property type="entry name" value="AAA_16"/>
</dbReference>
<organism evidence="8 9">
    <name type="scientific">Cryptosporangium aurantiacum</name>
    <dbReference type="NCBI Taxonomy" id="134849"/>
    <lineage>
        <taxon>Bacteria</taxon>
        <taxon>Bacillati</taxon>
        <taxon>Actinomycetota</taxon>
        <taxon>Actinomycetes</taxon>
        <taxon>Cryptosporangiales</taxon>
        <taxon>Cryptosporangiaceae</taxon>
        <taxon>Cryptosporangium</taxon>
    </lineage>
</organism>
<dbReference type="InterPro" id="IPR036388">
    <property type="entry name" value="WH-like_DNA-bd_sf"/>
</dbReference>
<dbReference type="InterPro" id="IPR001867">
    <property type="entry name" value="OmpR/PhoB-type_DNA-bd"/>
</dbReference>
<dbReference type="InterPro" id="IPR016032">
    <property type="entry name" value="Sig_transdc_resp-reg_C-effctor"/>
</dbReference>
<dbReference type="PANTHER" id="PTHR35807:SF1">
    <property type="entry name" value="TRANSCRIPTIONAL REGULATOR REDD"/>
    <property type="match status" value="1"/>
</dbReference>
<dbReference type="Pfam" id="PF00486">
    <property type="entry name" value="Trans_reg_C"/>
    <property type="match status" value="1"/>
</dbReference>
<dbReference type="Pfam" id="PF13191">
    <property type="entry name" value="AAA_16"/>
    <property type="match status" value="1"/>
</dbReference>
<feature type="region of interest" description="Disordered" evidence="6">
    <location>
        <begin position="628"/>
        <end position="656"/>
    </location>
</feature>
<dbReference type="Gene3D" id="1.25.40.10">
    <property type="entry name" value="Tetratricopeptide repeat domain"/>
    <property type="match status" value="1"/>
</dbReference>
<evidence type="ECO:0000259" key="7">
    <source>
        <dbReference type="PROSITE" id="PS51755"/>
    </source>
</evidence>
<dbReference type="EMBL" id="FRCS01000014">
    <property type="protein sequence ID" value="SHN46225.1"/>
    <property type="molecule type" value="Genomic_DNA"/>
</dbReference>
<dbReference type="Pfam" id="PF03704">
    <property type="entry name" value="BTAD"/>
    <property type="match status" value="1"/>
</dbReference>
<gene>
    <name evidence="8" type="ORF">SAMN05443668_11458</name>
</gene>
<name>A0A1M7RIS7_9ACTN</name>
<proteinExistence type="inferred from homology"/>
<dbReference type="PANTHER" id="PTHR35807">
    <property type="entry name" value="TRANSCRIPTIONAL REGULATOR REDD-RELATED"/>
    <property type="match status" value="1"/>
</dbReference>
<dbReference type="InterPro" id="IPR005158">
    <property type="entry name" value="BTAD"/>
</dbReference>
<keyword evidence="3 5" id="KW-0238">DNA-binding</keyword>
<feature type="DNA-binding region" description="OmpR/PhoB-type" evidence="5">
    <location>
        <begin position="1"/>
        <end position="98"/>
    </location>
</feature>
<dbReference type="PROSITE" id="PS51755">
    <property type="entry name" value="OMPR_PHOB"/>
    <property type="match status" value="1"/>
</dbReference>
<keyword evidence="2" id="KW-0805">Transcription regulation</keyword>
<dbReference type="InterPro" id="IPR051677">
    <property type="entry name" value="AfsR-DnrI-RedD_regulator"/>
</dbReference>
<reference evidence="8 9" key="1">
    <citation type="submission" date="2016-11" db="EMBL/GenBank/DDBJ databases">
        <authorList>
            <person name="Jaros S."/>
            <person name="Januszkiewicz K."/>
            <person name="Wedrychowicz H."/>
        </authorList>
    </citation>
    <scope>NUCLEOTIDE SEQUENCE [LARGE SCALE GENOMIC DNA]</scope>
    <source>
        <strain evidence="8 9">DSM 46144</strain>
    </source>
</reference>
<dbReference type="CDD" id="cd15831">
    <property type="entry name" value="BTAD"/>
    <property type="match status" value="1"/>
</dbReference>
<evidence type="ECO:0000256" key="3">
    <source>
        <dbReference type="ARBA" id="ARBA00023125"/>
    </source>
</evidence>
<evidence type="ECO:0000256" key="5">
    <source>
        <dbReference type="PROSITE-ProRule" id="PRU01091"/>
    </source>
</evidence>
<accession>A0A1M7RIS7</accession>
<dbReference type="FunFam" id="1.25.40.10:FF:000222">
    <property type="entry name" value="SARP family transcriptional regulator"/>
    <property type="match status" value="1"/>
</dbReference>
<evidence type="ECO:0000313" key="9">
    <source>
        <dbReference type="Proteomes" id="UP000184440"/>
    </source>
</evidence>
<sequence length="1184" mass="121926">MVRFGVLGPLVAEDARGPVDLKGPRHRSVLARLLVARGRVVPTELLVDDLWGGAAPEGATGAVQTFVSALRRALEPDRPPRAPARLLVTAGPGYALRADPDAVDAWRFEQAVNTARELLGSGRPADALAGIDAALADWRGPAYAEFASLTWARGEATRLDELRLLAAERRAEALIALGRDAEAIPDLEAHARAQPGREDAWRLYALALYRAGRQGDALAALRRARRVLAEDAGLDPGPELRRLEADILAQSPSLTEPRPAALRAVAPGAVGSDAVGSGAVGSGAVGSAAARAAFGPAAVRAAFGPAAAGAAFGPAAAGAAVVGPAAAGGGAVGGAAVAGGGGELVGRQVEYAQLRAAADGVLARGALRPALISGEAGAGKTALADALVARLGADGWATASGTNPDDRGLPAGWPWHRILDTLSAVVPDPPYAPSPGGDPAAARFRWHRAVGEYLTAVARHAPLLLVVDDLHWAGAETLGLLAALVTEPVAAPVLLVATYRSTDLPAPLAEVLGRVARAEPTRVYLGGLPLAAIPDLVRATIDRDVDTPTAATIHRRTGGNPFFVRELARLYDAEGADGLAAVPPGVRDVVRYRVAALPEPVPAVLHRAAVLGLDLPILTALNEAPSLRPAAAQPGADRATRNPTALDPGAKHGAPPAADVADVAGVANAGGVAGVAGVAGAGGVGDALLGAVEVAVAAGLLVEQGTGRFAFAHALVRDALSSDVSRSRRAAWHAAAADAVERLRPDDVEALAHHYLHADGPDAAARAARYARAAAERAERRHAPSEAARLWDAALEAFDRAGENDIRARLDLIMGGVRAFAVTGALATARHRRAEAIALAEEIGDPVLTARVIGAFDVPAIWTEHDDPALGRHIAEVAARTLSALPADHVADRSRLLATLALELRGEGGERAAAAARDAERLARDLGDPAVLAFALNASFMQSFGRAGRAPERARLGTELVELSHRHELPTFEILGHLILLQARSALAEFVAADEHARVADALGERYQSPLVAVFTDWYRALRASASGSGADAEARYRAAAARLAGTGMSGLERGILPFALLCHRLQRGEPPALPPDTDFGAYAPWARPVLSGGGAAAIPDSPRDLLYEARTCLHARVAIADGDRPAMERLYAALLPAAGELAGAGSGLLTLGPVARYLDDLATALGHPKLGHPKLGRQRDAGA</sequence>